<evidence type="ECO:0000256" key="1">
    <source>
        <dbReference type="ARBA" id="ARBA00006798"/>
    </source>
</evidence>
<evidence type="ECO:0000256" key="4">
    <source>
        <dbReference type="ARBA" id="ARBA00022777"/>
    </source>
</evidence>
<evidence type="ECO:0000256" key="3">
    <source>
        <dbReference type="ARBA" id="ARBA00022741"/>
    </source>
</evidence>
<gene>
    <name evidence="13" type="primary">LOC106058362</name>
</gene>
<dbReference type="Pfam" id="PF02807">
    <property type="entry name" value="ATP-gua_PtransN"/>
    <property type="match status" value="2"/>
</dbReference>
<dbReference type="InterPro" id="IPR022413">
    <property type="entry name" value="ATP-guanido_PTrfase_N"/>
</dbReference>
<dbReference type="RefSeq" id="XP_055889372.1">
    <property type="nucleotide sequence ID" value="XM_056033397.1"/>
</dbReference>
<feature type="binding site" evidence="7">
    <location>
        <begin position="363"/>
        <end position="368"/>
    </location>
    <ligand>
        <name>ATP</name>
        <dbReference type="ChEBI" id="CHEBI:30616"/>
    </ligand>
</feature>
<evidence type="ECO:0000256" key="5">
    <source>
        <dbReference type="ARBA" id="ARBA00022840"/>
    </source>
</evidence>
<feature type="compositionally biased region" description="Low complexity" evidence="9">
    <location>
        <begin position="35"/>
        <end position="58"/>
    </location>
</feature>
<dbReference type="FunFam" id="3.30.590.10:FF:000006">
    <property type="entry name" value="Arginine kinase 1"/>
    <property type="match status" value="2"/>
</dbReference>
<evidence type="ECO:0000259" key="11">
    <source>
        <dbReference type="PROSITE" id="PS51510"/>
    </source>
</evidence>
<dbReference type="InterPro" id="IPR000749">
    <property type="entry name" value="ATP-guanido_PTrfase"/>
</dbReference>
<dbReference type="InterPro" id="IPR014746">
    <property type="entry name" value="Gln_synth/guanido_kin_cat_dom"/>
</dbReference>
<evidence type="ECO:0000256" key="9">
    <source>
        <dbReference type="SAM" id="MobiDB-lite"/>
    </source>
</evidence>
<dbReference type="Gene3D" id="1.10.135.10">
    <property type="entry name" value="ATP:guanido phosphotransferase, N-terminal domain"/>
    <property type="match status" value="2"/>
</dbReference>
<feature type="domain" description="Phosphagen kinase C-terminal" evidence="11">
    <location>
        <begin position="174"/>
        <end position="410"/>
    </location>
</feature>
<dbReference type="PROSITE" id="PS00112">
    <property type="entry name" value="PHOSPHAGEN_KINASE"/>
    <property type="match status" value="2"/>
</dbReference>
<keyword evidence="5 7" id="KW-0067">ATP-binding</keyword>
<feature type="region of interest" description="Disordered" evidence="9">
    <location>
        <begin position="1"/>
        <end position="58"/>
    </location>
</feature>
<dbReference type="SUPFAM" id="SSF55931">
    <property type="entry name" value="Glutamine synthetase/guanido kinase"/>
    <property type="match status" value="2"/>
</dbReference>
<dbReference type="AlphaFoldDB" id="A0A9W3AQ61"/>
<evidence type="ECO:0000313" key="13">
    <source>
        <dbReference type="RefSeq" id="XP_055889372.1"/>
    </source>
</evidence>
<dbReference type="CDD" id="cd07932">
    <property type="entry name" value="arginine_kinase_like"/>
    <property type="match status" value="2"/>
</dbReference>
<protein>
    <submittedName>
        <fullName evidence="13">Arginine kinase-like</fullName>
    </submittedName>
</protein>
<feature type="compositionally biased region" description="Polar residues" evidence="9">
    <location>
        <begin position="22"/>
        <end position="34"/>
    </location>
</feature>
<keyword evidence="4 7" id="KW-0418">Kinase</keyword>
<evidence type="ECO:0000256" key="2">
    <source>
        <dbReference type="ARBA" id="ARBA00022679"/>
    </source>
</evidence>
<feature type="binding site" evidence="7">
    <location>
        <begin position="690"/>
        <end position="694"/>
    </location>
    <ligand>
        <name>ATP</name>
        <dbReference type="ChEBI" id="CHEBI:30616"/>
    </ligand>
</feature>
<keyword evidence="2 7" id="KW-0808">Transferase</keyword>
<feature type="domain" description="Phosphagen kinase N-terminal" evidence="10">
    <location>
        <begin position="61"/>
        <end position="143"/>
    </location>
</feature>
<evidence type="ECO:0000256" key="7">
    <source>
        <dbReference type="PROSITE-ProRule" id="PRU00843"/>
    </source>
</evidence>
<feature type="binding site" evidence="7">
    <location>
        <begin position="177"/>
        <end position="181"/>
    </location>
    <ligand>
        <name>ATP</name>
        <dbReference type="ChEBI" id="CHEBI:30616"/>
    </ligand>
</feature>
<keyword evidence="3 7" id="KW-0547">Nucleotide-binding</keyword>
<dbReference type="PROSITE" id="PS51510">
    <property type="entry name" value="PHOSPHAGEN_KINASE_C"/>
    <property type="match status" value="2"/>
</dbReference>
<evidence type="ECO:0000256" key="6">
    <source>
        <dbReference type="PROSITE-ProRule" id="PRU00842"/>
    </source>
</evidence>
<dbReference type="InterPro" id="IPR022415">
    <property type="entry name" value="ATP-guanido_PTrfase_AS"/>
</dbReference>
<feature type="domain" description="Phosphagen kinase N-terminal" evidence="10">
    <location>
        <begin position="416"/>
        <end position="498"/>
    </location>
</feature>
<dbReference type="SUPFAM" id="SSF48034">
    <property type="entry name" value="Guanido kinase N-terminal domain"/>
    <property type="match status" value="2"/>
</dbReference>
<dbReference type="GO" id="GO:0046314">
    <property type="term" value="P:phosphocreatine biosynthetic process"/>
    <property type="evidence" value="ECO:0007669"/>
    <property type="project" value="InterPro"/>
</dbReference>
<comment type="similarity">
    <text evidence="1 6 8">Belongs to the ATP:guanido phosphotransferase family.</text>
</comment>
<proteinExistence type="inferred from homology"/>
<name>A0A9W3AQ61_BIOGL</name>
<dbReference type="Gene3D" id="3.30.590.10">
    <property type="entry name" value="Glutamine synthetase/guanido kinase, catalytic domain"/>
    <property type="match status" value="2"/>
</dbReference>
<keyword evidence="12" id="KW-1185">Reference proteome</keyword>
<feature type="binding site" evidence="7">
    <location>
        <begin position="718"/>
        <end position="723"/>
    </location>
    <ligand>
        <name>ATP</name>
        <dbReference type="ChEBI" id="CHEBI:30616"/>
    </ligand>
</feature>
<sequence length="776" mass="86779">MSDSEAPSVSQNETETKEATGNACQNSPVENSSSPATETAVTTPAAETAAPAPETPAHVTEAEQLYQKLTSATESRCLLRKHLTQAIFDKVKNRKTSLGGTLAHCIRSGCENIDSGVGIYASDPEAYATFSELFDPIIKEYHKLPEKKALHHANCDFGDVNKSKLEDLDPEGKFIVSTRIRIGRSLDGFGFPPILTVQNRKDIEAKALEALNSFSEDLKGTYYPLSDMDEDTQSRLTEEHFLFNDSDRFLKAAGGYNDWPTARGIFYNESKTFLVWVNEEDHLRVISMQKGGDIGAVYKRLATAYKTLEEKLKFSRDDRVGFLTFCPTNLGTTLRASVHIKIPLLSATDKFKSLCEKLNLQARGIHGEHTDSQGGVYDISNKRRLGLTEYQAVHEMYNGIKEIIKQEKELAWRPSNLEEMFDHLTKAKSCKSLLKKYLTKDTFEKLKDKKTSHNATLGDCILSGVLNLDSGVGLYAADPESYTEFALLFDPVIKDYHKLKLNEPITHPASDFGDLENLGFADLDPEGSMIVSTRIRVGRSHKDFAFPPVLQSEDRIQMEQNSVEALNAFSGELKGTYYPLTGMSKETQDQLTKDHFLFNDSDRFLKAAGGYNDWPTGRGIFFNENKTFLVWVNEEDHLRLISMQKGGDVGAIYKRLVTAIKALEEKLMFARDDRLGYLTFCPSNLGTTLRASVHIKIPHLSARKDFKSVCEKLKLQARGIHGEHTASEGGVYDISNKRRLGLTEIEAVKEMVAGVQEIIRLEKESSTTKTRSCHVL</sequence>
<accession>A0A9W3AQ61</accession>
<organism evidence="12 13">
    <name type="scientific">Biomphalaria glabrata</name>
    <name type="common">Bloodfluke planorb</name>
    <name type="synonym">Freshwater snail</name>
    <dbReference type="NCBI Taxonomy" id="6526"/>
    <lineage>
        <taxon>Eukaryota</taxon>
        <taxon>Metazoa</taxon>
        <taxon>Spiralia</taxon>
        <taxon>Lophotrochozoa</taxon>
        <taxon>Mollusca</taxon>
        <taxon>Gastropoda</taxon>
        <taxon>Heterobranchia</taxon>
        <taxon>Euthyneura</taxon>
        <taxon>Panpulmonata</taxon>
        <taxon>Hygrophila</taxon>
        <taxon>Lymnaeoidea</taxon>
        <taxon>Planorbidae</taxon>
        <taxon>Biomphalaria</taxon>
    </lineage>
</organism>
<evidence type="ECO:0000313" key="12">
    <source>
        <dbReference type="Proteomes" id="UP001165740"/>
    </source>
</evidence>
<dbReference type="GO" id="GO:0005615">
    <property type="term" value="C:extracellular space"/>
    <property type="evidence" value="ECO:0007669"/>
    <property type="project" value="TreeGrafter"/>
</dbReference>
<dbReference type="PANTHER" id="PTHR11547:SF38">
    <property type="entry name" value="ARGININE KINASE 1-RELATED"/>
    <property type="match status" value="1"/>
</dbReference>
<feature type="binding site" evidence="7">
    <location>
        <begin position="532"/>
        <end position="536"/>
    </location>
    <ligand>
        <name>ATP</name>
        <dbReference type="ChEBI" id="CHEBI:30616"/>
    </ligand>
</feature>
<dbReference type="InterPro" id="IPR036802">
    <property type="entry name" value="ATP-guanido_PTrfase_N_sf"/>
</dbReference>
<dbReference type="PANTHER" id="PTHR11547">
    <property type="entry name" value="ARGININE OR CREATINE KINASE"/>
    <property type="match status" value="1"/>
</dbReference>
<dbReference type="GO" id="GO:0005524">
    <property type="term" value="F:ATP binding"/>
    <property type="evidence" value="ECO:0007669"/>
    <property type="project" value="UniProtKB-UniRule"/>
</dbReference>
<dbReference type="GO" id="GO:0004054">
    <property type="term" value="F:arginine kinase activity"/>
    <property type="evidence" value="ECO:0007669"/>
    <property type="project" value="UniProtKB-ARBA"/>
</dbReference>
<dbReference type="GeneID" id="106058362"/>
<dbReference type="OMA" id="QKGGDIG"/>
<dbReference type="OrthoDB" id="430219at2759"/>
<feature type="binding site" evidence="7">
    <location>
        <position position="639"/>
    </location>
    <ligand>
        <name>ATP</name>
        <dbReference type="ChEBI" id="CHEBI:30616"/>
    </ligand>
</feature>
<reference evidence="13" key="1">
    <citation type="submission" date="2025-08" db="UniProtKB">
        <authorList>
            <consortium name="RefSeq"/>
        </authorList>
    </citation>
    <scope>IDENTIFICATION</scope>
</reference>
<feature type="binding site" evidence="7">
    <location>
        <position position="284"/>
    </location>
    <ligand>
        <name>ATP</name>
        <dbReference type="ChEBI" id="CHEBI:30616"/>
    </ligand>
</feature>
<dbReference type="InterPro" id="IPR022414">
    <property type="entry name" value="ATP-guanido_PTrfase_cat"/>
</dbReference>
<feature type="domain" description="Phosphagen kinase C-terminal" evidence="11">
    <location>
        <begin position="529"/>
        <end position="765"/>
    </location>
</feature>
<evidence type="ECO:0000259" key="10">
    <source>
        <dbReference type="PROSITE" id="PS51509"/>
    </source>
</evidence>
<feature type="binding site" evidence="7">
    <location>
        <position position="595"/>
    </location>
    <ligand>
        <name>ATP</name>
        <dbReference type="ChEBI" id="CHEBI:30616"/>
    </ligand>
</feature>
<dbReference type="Proteomes" id="UP001165740">
    <property type="component" value="Chromosome 6"/>
</dbReference>
<feature type="compositionally biased region" description="Polar residues" evidence="9">
    <location>
        <begin position="1"/>
        <end position="13"/>
    </location>
</feature>
<dbReference type="Pfam" id="PF00217">
    <property type="entry name" value="ATP-gua_Ptrans"/>
    <property type="match status" value="2"/>
</dbReference>
<evidence type="ECO:0000256" key="8">
    <source>
        <dbReference type="RuleBase" id="RU000505"/>
    </source>
</evidence>
<feature type="binding site" evidence="7">
    <location>
        <begin position="335"/>
        <end position="339"/>
    </location>
    <ligand>
        <name>ATP</name>
        <dbReference type="ChEBI" id="CHEBI:30616"/>
    </ligand>
</feature>
<feature type="binding site" evidence="7">
    <location>
        <position position="240"/>
    </location>
    <ligand>
        <name>ATP</name>
        <dbReference type="ChEBI" id="CHEBI:30616"/>
    </ligand>
</feature>
<dbReference type="FunFam" id="1.10.135.10:FF:000003">
    <property type="entry name" value="Three-domain arginine kinase"/>
    <property type="match status" value="2"/>
</dbReference>
<dbReference type="GO" id="GO:0004111">
    <property type="term" value="F:creatine kinase activity"/>
    <property type="evidence" value="ECO:0007669"/>
    <property type="project" value="InterPro"/>
</dbReference>
<dbReference type="PROSITE" id="PS51509">
    <property type="entry name" value="PHOSPHAGEN_KINASE_N"/>
    <property type="match status" value="2"/>
</dbReference>